<evidence type="ECO:0000313" key="4">
    <source>
        <dbReference type="RefSeq" id="XP_002137859.2"/>
    </source>
</evidence>
<keyword evidence="3" id="KW-1185">Reference proteome</keyword>
<dbReference type="Pfam" id="PF00651">
    <property type="entry name" value="BTB"/>
    <property type="match status" value="1"/>
</dbReference>
<dbReference type="Proteomes" id="UP000001819">
    <property type="component" value="Chromosome 2"/>
</dbReference>
<feature type="region of interest" description="Disordered" evidence="1">
    <location>
        <begin position="51"/>
        <end position="71"/>
    </location>
</feature>
<gene>
    <name evidence="4" type="primary">LOC6897754</name>
</gene>
<dbReference type="SMART" id="SM00875">
    <property type="entry name" value="BACK"/>
    <property type="match status" value="1"/>
</dbReference>
<feature type="compositionally biased region" description="Polar residues" evidence="1">
    <location>
        <begin position="7"/>
        <end position="24"/>
    </location>
</feature>
<dbReference type="AlphaFoldDB" id="A0A6I8V4D6"/>
<feature type="domain" description="BTB" evidence="2">
    <location>
        <begin position="128"/>
        <end position="190"/>
    </location>
</feature>
<dbReference type="Pfam" id="PF15881">
    <property type="entry name" value="DUF4734"/>
    <property type="match status" value="1"/>
</dbReference>
<dbReference type="InterPro" id="IPR011705">
    <property type="entry name" value="BACK"/>
</dbReference>
<dbReference type="SUPFAM" id="SSF54695">
    <property type="entry name" value="POZ domain"/>
    <property type="match status" value="1"/>
</dbReference>
<dbReference type="KEGG" id="dpo:6897754"/>
<evidence type="ECO:0000259" key="2">
    <source>
        <dbReference type="PROSITE" id="PS50097"/>
    </source>
</evidence>
<feature type="compositionally biased region" description="Basic and acidic residues" evidence="1">
    <location>
        <begin position="53"/>
        <end position="71"/>
    </location>
</feature>
<sequence length="446" mass="50813">MKDAGSTEISSSMTQNGDKTEDIQTAITVDGSESIAKTLKELDIYSSVEETSEEIHSVQEEKEEEKKEKELQSVPAIIELNPSPKTTLAKLVPSYESTQDMWSTHIWPVRESVAHSLVHSIEKNKAATDMVVVVDNKRFECHRMLLEVISKLFREMERTEEYHISTQVISAHDFGILYRWPFEGKVKDSIGHSSLLNILKAAQFFGCEYLLAKCWEMLEIVTMDSFTTMVLCGCPVGNVSLNSCTLNKILMTRMGEGFLQFVASSEFVNLPPPIVQCLFMDGCLAVNSELEVLMAAIVWLDYNWPQREKYLGFIVEGIRFHQIPFHFLITFAERWDGPPALRAVAQSEEFRKLERKALIELQKFPQKCHGRTGKSRVWIYDRRAGYHHSLKCENEIFWSYNMFADYLIFLQTAGTSHCSQLLPCDDPSIVCCPPEILDSSESDSDS</sequence>
<feature type="region of interest" description="Disordered" evidence="1">
    <location>
        <begin position="1"/>
        <end position="24"/>
    </location>
</feature>
<proteinExistence type="predicted"/>
<dbReference type="InterPro" id="IPR011333">
    <property type="entry name" value="SKP1/BTB/POZ_sf"/>
</dbReference>
<reference evidence="3" key="1">
    <citation type="submission" date="2024-06" db="UniProtKB">
        <authorList>
            <consortium name="RefSeq"/>
        </authorList>
    </citation>
    <scope>NUCLEOTIDE SEQUENCE [LARGE SCALE GENOMIC DNA]</scope>
    <source>
        <strain evidence="3">MV2-25</strain>
    </source>
</reference>
<protein>
    <submittedName>
        <fullName evidence="4">Kelch-like protein 7</fullName>
    </submittedName>
</protein>
<dbReference type="Pfam" id="PF07707">
    <property type="entry name" value="BACK"/>
    <property type="match status" value="1"/>
</dbReference>
<evidence type="ECO:0000313" key="3">
    <source>
        <dbReference type="Proteomes" id="UP000001819"/>
    </source>
</evidence>
<dbReference type="Gene3D" id="1.25.40.420">
    <property type="match status" value="1"/>
</dbReference>
<organism evidence="3 4">
    <name type="scientific">Drosophila pseudoobscura pseudoobscura</name>
    <name type="common">Fruit fly</name>
    <dbReference type="NCBI Taxonomy" id="46245"/>
    <lineage>
        <taxon>Eukaryota</taxon>
        <taxon>Metazoa</taxon>
        <taxon>Ecdysozoa</taxon>
        <taxon>Arthropoda</taxon>
        <taxon>Hexapoda</taxon>
        <taxon>Insecta</taxon>
        <taxon>Pterygota</taxon>
        <taxon>Neoptera</taxon>
        <taxon>Endopterygota</taxon>
        <taxon>Diptera</taxon>
        <taxon>Brachycera</taxon>
        <taxon>Muscomorpha</taxon>
        <taxon>Ephydroidea</taxon>
        <taxon>Drosophilidae</taxon>
        <taxon>Drosophila</taxon>
        <taxon>Sophophora</taxon>
    </lineage>
</organism>
<dbReference type="SMART" id="SM00225">
    <property type="entry name" value="BTB"/>
    <property type="match status" value="1"/>
</dbReference>
<dbReference type="InterPro" id="IPR031750">
    <property type="entry name" value="DUF4734"/>
</dbReference>
<name>A0A6I8V4D6_DROPS</name>
<dbReference type="Gene3D" id="3.30.710.10">
    <property type="entry name" value="Potassium Channel Kv1.1, Chain A"/>
    <property type="match status" value="1"/>
</dbReference>
<evidence type="ECO:0000256" key="1">
    <source>
        <dbReference type="SAM" id="MobiDB-lite"/>
    </source>
</evidence>
<reference evidence="4" key="2">
    <citation type="submission" date="2025-08" db="UniProtKB">
        <authorList>
            <consortium name="RefSeq"/>
        </authorList>
    </citation>
    <scope>IDENTIFICATION</scope>
    <source>
        <strain evidence="4">MV-25-SWS-2005</strain>
        <tissue evidence="4">Whole body</tissue>
    </source>
</reference>
<dbReference type="InterPro" id="IPR000210">
    <property type="entry name" value="BTB/POZ_dom"/>
</dbReference>
<dbReference type="PANTHER" id="PTHR22667">
    <property type="entry name" value="AT01380P-RELATED"/>
    <property type="match status" value="1"/>
</dbReference>
<dbReference type="PANTHER" id="PTHR22667:SF0">
    <property type="entry name" value="AT01380P-RELATED"/>
    <property type="match status" value="1"/>
</dbReference>
<dbReference type="InParanoid" id="A0A6I8V4D6"/>
<dbReference type="RefSeq" id="XP_002137859.2">
    <property type="nucleotide sequence ID" value="XM_002137823.3"/>
</dbReference>
<dbReference type="PROSITE" id="PS50097">
    <property type="entry name" value="BTB"/>
    <property type="match status" value="1"/>
</dbReference>
<accession>A0A6I8V4D6</accession>